<gene>
    <name evidence="1" type="ORF">CJF59_06105</name>
</gene>
<dbReference type="InterPro" id="IPR010152">
    <property type="entry name" value="CRISPR-assoc_prot_Cas2_sub"/>
</dbReference>
<reference evidence="1 2" key="1">
    <citation type="submission" date="2017-09" db="EMBL/GenBank/DDBJ databases">
        <authorList>
            <person name="Kim K.H."/>
            <person name="Chun B.H."/>
            <person name="Han G.S."/>
            <person name="Hyun S.G."/>
            <person name="Jeon C.O."/>
        </authorList>
    </citation>
    <scope>NUCLEOTIDE SEQUENCE [LARGE SCALE GENOMIC DNA]</scope>
    <source>
        <strain evidence="1 2">SH</strain>
    </source>
</reference>
<dbReference type="RefSeq" id="WP_089179172.1">
    <property type="nucleotide sequence ID" value="NZ_CP023189.1"/>
</dbReference>
<dbReference type="Pfam" id="PF09707">
    <property type="entry name" value="Cas_Cas2CT1978"/>
    <property type="match status" value="1"/>
</dbReference>
<protein>
    <submittedName>
        <fullName evidence="1">Type I-E CRISPR-associated endoribonuclease Cas2</fullName>
    </submittedName>
</protein>
<dbReference type="Proteomes" id="UP000256572">
    <property type="component" value="Chromosome"/>
</dbReference>
<dbReference type="AlphaFoldDB" id="A0AAN1PH77"/>
<sequence length="113" mass="12492">MLVIVVENAPPRLRGRLAVWLLEVRAGVYIGSYGRRVREMIWGQVCAYIEDGNAVIAWAAPNDAGFEFDTCGENRRVPVDLDGLRLVAFGREAALPMQPGPAVMTLPRRRGRG</sequence>
<reference evidence="1 2" key="2">
    <citation type="submission" date="2018-08" db="EMBL/GenBank/DDBJ databases">
        <title>Acetobacter oryzifermentans sp. nov., isolated from Korea traditional vinegar and reclassification of Acetobacter pasteurianus subsp. ascendens (Henneberg 1898) as Acetobacter ascendens comb. nov.</title>
        <authorList>
            <person name="Cho G.Y."/>
            <person name="Lee S.H."/>
        </authorList>
    </citation>
    <scope>NUCLEOTIDE SEQUENCE [LARGE SCALE GENOMIC DNA]</scope>
    <source>
        <strain evidence="1 2">SH</strain>
    </source>
</reference>
<evidence type="ECO:0000313" key="1">
    <source>
        <dbReference type="EMBL" id="AXN00168.1"/>
    </source>
</evidence>
<proteinExistence type="predicted"/>
<dbReference type="NCBIfam" id="TIGR01873">
    <property type="entry name" value="cas_CT1978"/>
    <property type="match status" value="1"/>
</dbReference>
<organism evidence="1 2">
    <name type="scientific">Acetobacter pomorum</name>
    <dbReference type="NCBI Taxonomy" id="65959"/>
    <lineage>
        <taxon>Bacteria</taxon>
        <taxon>Pseudomonadati</taxon>
        <taxon>Pseudomonadota</taxon>
        <taxon>Alphaproteobacteria</taxon>
        <taxon>Acetobacterales</taxon>
        <taxon>Acetobacteraceae</taxon>
        <taxon>Acetobacter</taxon>
    </lineage>
</organism>
<dbReference type="EMBL" id="CP023189">
    <property type="protein sequence ID" value="AXN00168.1"/>
    <property type="molecule type" value="Genomic_DNA"/>
</dbReference>
<dbReference type="Gene3D" id="3.30.70.240">
    <property type="match status" value="1"/>
</dbReference>
<accession>A0AAN1PH77</accession>
<name>A0AAN1PH77_9PROT</name>
<evidence type="ECO:0000313" key="2">
    <source>
        <dbReference type="Proteomes" id="UP000256572"/>
    </source>
</evidence>